<dbReference type="GO" id="GO:0046872">
    <property type="term" value="F:metal ion binding"/>
    <property type="evidence" value="ECO:0007669"/>
    <property type="project" value="UniProtKB-KW"/>
</dbReference>
<dbReference type="CDD" id="cd04793">
    <property type="entry name" value="LanC"/>
    <property type="match status" value="1"/>
</dbReference>
<evidence type="ECO:0000313" key="2">
    <source>
        <dbReference type="EMBL" id="AYM54071.1"/>
    </source>
</evidence>
<feature type="binding site" evidence="1">
    <location>
        <position position="336"/>
    </location>
    <ligand>
        <name>Zn(2+)</name>
        <dbReference type="ChEBI" id="CHEBI:29105"/>
    </ligand>
</feature>
<dbReference type="SMART" id="SM01260">
    <property type="entry name" value="LANC_like"/>
    <property type="match status" value="1"/>
</dbReference>
<dbReference type="PRINTS" id="PR01950">
    <property type="entry name" value="LANCSUPER"/>
</dbReference>
<proteinExistence type="predicted"/>
<dbReference type="InterPro" id="IPR033889">
    <property type="entry name" value="LanC"/>
</dbReference>
<dbReference type="AlphaFoldDB" id="A0A3S7UZ96"/>
<feature type="binding site" evidence="1">
    <location>
        <position position="286"/>
    </location>
    <ligand>
        <name>Zn(2+)</name>
        <dbReference type="ChEBI" id="CHEBI:29105"/>
    </ligand>
</feature>
<organism evidence="2">
    <name type="scientific">Byssovorax cruenta</name>
    <dbReference type="NCBI Taxonomy" id="293647"/>
    <lineage>
        <taxon>Bacteria</taxon>
        <taxon>Pseudomonadati</taxon>
        <taxon>Myxococcota</taxon>
        <taxon>Polyangia</taxon>
        <taxon>Polyangiales</taxon>
        <taxon>Polyangiaceae</taxon>
        <taxon>Byssovorax</taxon>
    </lineage>
</organism>
<dbReference type="GO" id="GO:0031179">
    <property type="term" value="P:peptide modification"/>
    <property type="evidence" value="ECO:0007669"/>
    <property type="project" value="InterPro"/>
</dbReference>
<keyword evidence="1" id="KW-0862">Zinc</keyword>
<reference evidence="2" key="1">
    <citation type="journal article" date="2018" name="J. Ind. Microbiol. Biotechnol.">
        <title>Genome mining reveals uncommon alkylpyrones as type III PKS products from myxobacteria.</title>
        <authorList>
            <person name="Hug J.J."/>
            <person name="Panter F."/>
            <person name="Krug D."/>
            <person name="Muller R."/>
        </authorList>
    </citation>
    <scope>NUCLEOTIDE SEQUENCE</scope>
    <source>
        <strain evidence="2">MSr4204</strain>
    </source>
</reference>
<protein>
    <submittedName>
        <fullName evidence="2">Lanthionine synthetase c family protein</fullName>
    </submittedName>
</protein>
<dbReference type="EMBL" id="MH908916">
    <property type="protein sequence ID" value="AYM54071.1"/>
    <property type="molecule type" value="Genomic_DNA"/>
</dbReference>
<dbReference type="PRINTS" id="PR01955">
    <property type="entry name" value="LANCFRANKIA"/>
</dbReference>
<dbReference type="Gene3D" id="1.50.10.20">
    <property type="match status" value="1"/>
</dbReference>
<dbReference type="SUPFAM" id="SSF158745">
    <property type="entry name" value="LanC-like"/>
    <property type="match status" value="1"/>
</dbReference>
<evidence type="ECO:0000256" key="1">
    <source>
        <dbReference type="PIRSR" id="PIRSR607822-1"/>
    </source>
</evidence>
<accession>A0A3S7UZ96</accession>
<dbReference type="GO" id="GO:0005886">
    <property type="term" value="C:plasma membrane"/>
    <property type="evidence" value="ECO:0007669"/>
    <property type="project" value="TreeGrafter"/>
</dbReference>
<dbReference type="PANTHER" id="PTHR12736:SF7">
    <property type="entry name" value="LANC-LIKE PROTEIN 3"/>
    <property type="match status" value="1"/>
</dbReference>
<sequence>MIESTQRTEPWGPIADGALAARLRAAILDVAEALCDPTTVGTNGGAGVGGGDASLAIFYAYLARAFPDAGWEEIAQAYLERAIDRVATTLTGPSLYGGFTGVAWAVEHLVGKDADDAEEDANESIDDSLVQHLETTPWRAPYDLVEGLVGHGVYALERLPRPSGSRCLERVIARLDETATRLTADGGEHITWWTDPAWLPVETAPQYPTRYYNLGVAHGVPGAIPILAGACRAGVAVDRARPLLDGAMRWLLANRLPEGSVGRFDFTLSSTHGDGKPRQAARAAWCYGDPGVAAALLAGARAVGNQPWEREAIDLGLLAARRPVAESSVFDTGICHGASGLAHIFNRLYQQTGATRFADAARLWLERTLELRRPDHPVAGFPAYRPGAEPMWAAEPGLLTGAAGVALVMISAITPVVPAWDSLLACSLPPIAAGDRRPSDIAW</sequence>
<keyword evidence="1" id="KW-0479">Metal-binding</keyword>
<dbReference type="Pfam" id="PF05147">
    <property type="entry name" value="LANC_like"/>
    <property type="match status" value="1"/>
</dbReference>
<feature type="binding site" evidence="1">
    <location>
        <position position="335"/>
    </location>
    <ligand>
        <name>Zn(2+)</name>
        <dbReference type="ChEBI" id="CHEBI:29105"/>
    </ligand>
</feature>
<name>A0A3S7UZ96_9BACT</name>
<dbReference type="PANTHER" id="PTHR12736">
    <property type="entry name" value="LANC-LIKE PROTEIN"/>
    <property type="match status" value="1"/>
</dbReference>
<dbReference type="InterPro" id="IPR007822">
    <property type="entry name" value="LANC-like"/>
</dbReference>